<gene>
    <name evidence="1" type="ORF">FOF47_R05705</name>
</gene>
<dbReference type="Proteomes" id="UP000475037">
    <property type="component" value="Unassembled WGS sequence"/>
</dbReference>
<dbReference type="AlphaFoldDB" id="A0A6G1AE93"/>
<proteinExistence type="predicted"/>
<name>A0A6G1AE93_CROCR</name>
<comment type="caution">
    <text evidence="1">The sequence shown here is derived from an EMBL/GenBank/DDBJ whole genome shotgun (WGS) entry which is preliminary data.</text>
</comment>
<protein>
    <submittedName>
        <fullName evidence="1">LORF2 protein</fullName>
    </submittedName>
</protein>
<sequence>KLDALNYIKPKTFCASKDTSNRMKRHPARWVRLCTNHTTDKGIRPIIYKEFLQFTSKKATKPFFKWAKDFNKHFSKEYIQKTDAHVKRCSTSLIIRQMRIKTMMRYHRTPVRMAIIKNQPGNKCW</sequence>
<reference evidence="1 2" key="1">
    <citation type="submission" date="2019-11" db="EMBL/GenBank/DDBJ databases">
        <authorList>
            <person name="Yang C."/>
            <person name="Li F."/>
        </authorList>
    </citation>
    <scope>NUCLEOTIDE SEQUENCE [LARGE SCALE GENOMIC DNA]</scope>
    <source>
        <strain evidence="1">KB4526</strain>
        <tissue evidence="1">Muscle</tissue>
    </source>
</reference>
<evidence type="ECO:0000313" key="1">
    <source>
        <dbReference type="EMBL" id="KAF0873981.1"/>
    </source>
</evidence>
<dbReference type="EMBL" id="VOAJ01005688">
    <property type="protein sequence ID" value="KAF0873981.1"/>
    <property type="molecule type" value="Genomic_DNA"/>
</dbReference>
<keyword evidence="2" id="KW-1185">Reference proteome</keyword>
<feature type="non-terminal residue" evidence="1">
    <location>
        <position position="1"/>
    </location>
</feature>
<organism evidence="1 2">
    <name type="scientific">Crocuta crocuta</name>
    <name type="common">Spotted hyena</name>
    <dbReference type="NCBI Taxonomy" id="9678"/>
    <lineage>
        <taxon>Eukaryota</taxon>
        <taxon>Metazoa</taxon>
        <taxon>Chordata</taxon>
        <taxon>Craniata</taxon>
        <taxon>Vertebrata</taxon>
        <taxon>Euteleostomi</taxon>
        <taxon>Mammalia</taxon>
        <taxon>Eutheria</taxon>
        <taxon>Laurasiatheria</taxon>
        <taxon>Carnivora</taxon>
        <taxon>Feliformia</taxon>
        <taxon>Hyaenidae</taxon>
        <taxon>Crocuta</taxon>
    </lineage>
</organism>
<accession>A0A6G1AE93</accession>
<feature type="non-terminal residue" evidence="1">
    <location>
        <position position="125"/>
    </location>
</feature>
<evidence type="ECO:0000313" key="2">
    <source>
        <dbReference type="Proteomes" id="UP000475037"/>
    </source>
</evidence>